<evidence type="ECO:0000313" key="2">
    <source>
        <dbReference type="Proteomes" id="UP000189796"/>
    </source>
</evidence>
<dbReference type="Proteomes" id="UP000189796">
    <property type="component" value="Chromosome I"/>
</dbReference>
<dbReference type="InterPro" id="IPR007739">
    <property type="entry name" value="RgpF"/>
</dbReference>
<sequence length="417" mass="47899">MGLAASLPFASVRRRYEELTQSGLFDSVWYRLNNSDSFRPAYVWPFARRMDPAWHHVSLGRLRDPNPLFDTEWYVAKRPEAADRGNVPLLHYLARGAGEGLDPNPDFSSADYFRRYPDAQASGLTALEHFALLGAREGRDPRHEPTSRPKSSGNLRLVCVFSHFDAAGRILPYVQRYLSELGRCGFEVHLVSTSPNLSTSDRRKAERAGVRVHCRENAGMDFASWQWALHHVVPLAEVDWLLLANDSVFGPIFDLEPVFRSQFAENWDFWGITDSYEVAWHLQSYFLCLRGDVARSEAFRKVFAVDFARLTKRSIIRSGEISLSQSLLRSGFRGNAVCPFDRLRKFRSFRQCNATHFYWDQLIARLRCPFIKRQLIRDNPMKLASAGYWKGFLERYTSYDTSLISDAILPVENVLPS</sequence>
<accession>A0A1M5U984</accession>
<reference evidence="1 2" key="1">
    <citation type="submission" date="2016-11" db="EMBL/GenBank/DDBJ databases">
        <authorList>
            <person name="Jaros S."/>
            <person name="Januszkiewicz K."/>
            <person name="Wedrychowicz H."/>
        </authorList>
    </citation>
    <scope>NUCLEOTIDE SEQUENCE [LARGE SCALE GENOMIC DNA]</scope>
    <source>
        <strain evidence="1 2">GAS138</strain>
    </source>
</reference>
<evidence type="ECO:0000313" key="1">
    <source>
        <dbReference type="EMBL" id="SHH59544.1"/>
    </source>
</evidence>
<dbReference type="AlphaFoldDB" id="A0A1M5U984"/>
<gene>
    <name evidence="1" type="ORF">SAMN05443248_5339</name>
</gene>
<organism evidence="1 2">
    <name type="scientific">Bradyrhizobium erythrophlei</name>
    <dbReference type="NCBI Taxonomy" id="1437360"/>
    <lineage>
        <taxon>Bacteria</taxon>
        <taxon>Pseudomonadati</taxon>
        <taxon>Pseudomonadota</taxon>
        <taxon>Alphaproteobacteria</taxon>
        <taxon>Hyphomicrobiales</taxon>
        <taxon>Nitrobacteraceae</taxon>
        <taxon>Bradyrhizobium</taxon>
    </lineage>
</organism>
<dbReference type="EMBL" id="LT670817">
    <property type="protein sequence ID" value="SHH59544.1"/>
    <property type="molecule type" value="Genomic_DNA"/>
</dbReference>
<proteinExistence type="predicted"/>
<protein>
    <submittedName>
        <fullName evidence="1">Rhamnan synthesis protein F</fullName>
    </submittedName>
</protein>
<dbReference type="Pfam" id="PF05045">
    <property type="entry name" value="RgpF"/>
    <property type="match status" value="1"/>
</dbReference>
<name>A0A1M5U984_9BRAD</name>